<dbReference type="GO" id="GO:0016209">
    <property type="term" value="F:antioxidant activity"/>
    <property type="evidence" value="ECO:0007669"/>
    <property type="project" value="InterPro"/>
</dbReference>
<dbReference type="OrthoDB" id="9796554at2"/>
<accession>A0A318M4R0</accession>
<feature type="domain" description="Thioredoxin" evidence="7">
    <location>
        <begin position="46"/>
        <end position="189"/>
    </location>
</feature>
<comment type="subcellular location">
    <subcellularLocation>
        <location evidence="1">Cell envelope</location>
    </subcellularLocation>
</comment>
<dbReference type="CDD" id="cd02966">
    <property type="entry name" value="TlpA_like_family"/>
    <property type="match status" value="1"/>
</dbReference>
<dbReference type="SUPFAM" id="SSF52833">
    <property type="entry name" value="Thioredoxin-like"/>
    <property type="match status" value="1"/>
</dbReference>
<reference evidence="8 9" key="1">
    <citation type="submission" date="2016-07" db="EMBL/GenBank/DDBJ databases">
        <title>Draft genome sequence of Prauserella sp. YIM 121212, isolated from alkaline soil.</title>
        <authorList>
            <person name="Ruckert C."/>
            <person name="Albersmeier A."/>
            <person name="Jiang C.-L."/>
            <person name="Jiang Y."/>
            <person name="Kalinowski J."/>
            <person name="Schneider O."/>
            <person name="Winkler A."/>
            <person name="Zotchev S.B."/>
        </authorList>
    </citation>
    <scope>NUCLEOTIDE SEQUENCE [LARGE SCALE GENOMIC DNA]</scope>
    <source>
        <strain evidence="8 9">YIM 121212</strain>
    </source>
</reference>
<dbReference type="PANTHER" id="PTHR42852">
    <property type="entry name" value="THIOL:DISULFIDE INTERCHANGE PROTEIN DSBE"/>
    <property type="match status" value="1"/>
</dbReference>
<dbReference type="PANTHER" id="PTHR42852:SF6">
    <property type="entry name" value="THIOL:DISULFIDE INTERCHANGE PROTEIN DSBE"/>
    <property type="match status" value="1"/>
</dbReference>
<dbReference type="RefSeq" id="WP_110334662.1">
    <property type="nucleotide sequence ID" value="NZ_JBHVKT010000011.1"/>
</dbReference>
<evidence type="ECO:0000256" key="6">
    <source>
        <dbReference type="SAM" id="SignalP"/>
    </source>
</evidence>
<dbReference type="AlphaFoldDB" id="A0A318M4R0"/>
<evidence type="ECO:0000256" key="5">
    <source>
        <dbReference type="ARBA" id="ARBA00023284"/>
    </source>
</evidence>
<keyword evidence="6" id="KW-0732">Signal</keyword>
<evidence type="ECO:0000256" key="1">
    <source>
        <dbReference type="ARBA" id="ARBA00004196"/>
    </source>
</evidence>
<gene>
    <name evidence="8" type="ORF">BA062_04005</name>
</gene>
<dbReference type="GO" id="GO:0016491">
    <property type="term" value="F:oxidoreductase activity"/>
    <property type="evidence" value="ECO:0007669"/>
    <property type="project" value="InterPro"/>
</dbReference>
<keyword evidence="9" id="KW-1185">Reference proteome</keyword>
<feature type="signal peptide" evidence="6">
    <location>
        <begin position="1"/>
        <end position="16"/>
    </location>
</feature>
<dbReference type="PROSITE" id="PS51352">
    <property type="entry name" value="THIOREDOXIN_2"/>
    <property type="match status" value="1"/>
</dbReference>
<proteinExistence type="predicted"/>
<comment type="caution">
    <text evidence="8">The sequence shown here is derived from an EMBL/GenBank/DDBJ whole genome shotgun (WGS) entry which is preliminary data.</text>
</comment>
<dbReference type="InterPro" id="IPR013766">
    <property type="entry name" value="Thioredoxin_domain"/>
</dbReference>
<dbReference type="GO" id="GO:0017004">
    <property type="term" value="P:cytochrome complex assembly"/>
    <property type="evidence" value="ECO:0007669"/>
    <property type="project" value="UniProtKB-KW"/>
</dbReference>
<sequence length="202" mass="22242">MRRALALLLAAAFVLAGCSTGDDAVSRGTSFEFVSPGGKTDIFYEGADRQQVPDVSGEDLFDENKELSIRDYRGKVVVLNIWGQWCGPCRTEAPEMQRVQDQLGDKVQVLGIDVRDPDRSAPQDFMRNRQLTYPSIYDPAGRSLLRFSGYPRNVVPSTIIVDEQQRVAAVFLRDLLATDVIPVVNRLAAEGGQPPGTEQAGR</sequence>
<keyword evidence="2" id="KW-0201">Cytochrome c-type biogenesis</keyword>
<keyword evidence="5" id="KW-0676">Redox-active center</keyword>
<keyword evidence="3" id="KW-0735">Signal-anchor</keyword>
<dbReference type="EMBL" id="MASU01000002">
    <property type="protein sequence ID" value="PXY37786.1"/>
    <property type="molecule type" value="Genomic_DNA"/>
</dbReference>
<dbReference type="Proteomes" id="UP000247892">
    <property type="component" value="Unassembled WGS sequence"/>
</dbReference>
<dbReference type="InterPro" id="IPR000866">
    <property type="entry name" value="AhpC/TSA"/>
</dbReference>
<organism evidence="8 9">
    <name type="scientific">Prauserella flavalba</name>
    <dbReference type="NCBI Taxonomy" id="1477506"/>
    <lineage>
        <taxon>Bacteria</taxon>
        <taxon>Bacillati</taxon>
        <taxon>Actinomycetota</taxon>
        <taxon>Actinomycetes</taxon>
        <taxon>Pseudonocardiales</taxon>
        <taxon>Pseudonocardiaceae</taxon>
        <taxon>Prauserella</taxon>
    </lineage>
</organism>
<evidence type="ECO:0000256" key="2">
    <source>
        <dbReference type="ARBA" id="ARBA00022748"/>
    </source>
</evidence>
<dbReference type="PROSITE" id="PS51257">
    <property type="entry name" value="PROKAR_LIPOPROTEIN"/>
    <property type="match status" value="1"/>
</dbReference>
<feature type="chain" id="PRO_5038590707" evidence="6">
    <location>
        <begin position="17"/>
        <end position="202"/>
    </location>
</feature>
<dbReference type="Gene3D" id="3.40.30.10">
    <property type="entry name" value="Glutaredoxin"/>
    <property type="match status" value="1"/>
</dbReference>
<dbReference type="InterPro" id="IPR050553">
    <property type="entry name" value="Thioredoxin_ResA/DsbE_sf"/>
</dbReference>
<dbReference type="Pfam" id="PF00578">
    <property type="entry name" value="AhpC-TSA"/>
    <property type="match status" value="1"/>
</dbReference>
<dbReference type="GO" id="GO:0030313">
    <property type="term" value="C:cell envelope"/>
    <property type="evidence" value="ECO:0007669"/>
    <property type="project" value="UniProtKB-SubCell"/>
</dbReference>
<keyword evidence="3" id="KW-0812">Transmembrane</keyword>
<dbReference type="PROSITE" id="PS00194">
    <property type="entry name" value="THIOREDOXIN_1"/>
    <property type="match status" value="1"/>
</dbReference>
<evidence type="ECO:0000313" key="9">
    <source>
        <dbReference type="Proteomes" id="UP000247892"/>
    </source>
</evidence>
<evidence type="ECO:0000259" key="7">
    <source>
        <dbReference type="PROSITE" id="PS51352"/>
    </source>
</evidence>
<evidence type="ECO:0000313" key="8">
    <source>
        <dbReference type="EMBL" id="PXY37786.1"/>
    </source>
</evidence>
<evidence type="ECO:0000256" key="4">
    <source>
        <dbReference type="ARBA" id="ARBA00023157"/>
    </source>
</evidence>
<protein>
    <submittedName>
        <fullName evidence="8">Alkyl hydroperoxide reductase</fullName>
    </submittedName>
</protein>
<keyword evidence="4" id="KW-1015">Disulfide bond</keyword>
<dbReference type="InterPro" id="IPR036249">
    <property type="entry name" value="Thioredoxin-like_sf"/>
</dbReference>
<evidence type="ECO:0000256" key="3">
    <source>
        <dbReference type="ARBA" id="ARBA00022968"/>
    </source>
</evidence>
<name>A0A318M4R0_9PSEU</name>
<dbReference type="InterPro" id="IPR017937">
    <property type="entry name" value="Thioredoxin_CS"/>
</dbReference>